<comment type="caution">
    <text evidence="1">The sequence shown here is derived from an EMBL/GenBank/DDBJ whole genome shotgun (WGS) entry which is preliminary data.</text>
</comment>
<dbReference type="EMBL" id="JACOQK010000001">
    <property type="protein sequence ID" value="MBC5787230.1"/>
    <property type="molecule type" value="Genomic_DNA"/>
</dbReference>
<accession>A0ABR7IQ04</accession>
<name>A0ABR7IQ04_9CLOT</name>
<evidence type="ECO:0000313" key="2">
    <source>
        <dbReference type="Proteomes" id="UP000649151"/>
    </source>
</evidence>
<gene>
    <name evidence="1" type="ORF">H8Z77_04210</name>
</gene>
<sequence length="98" mass="11745">MLLNLFLKKKDWPVDFLGQLRHQIMIICRCCKESRKELLKIPNLFITSDDDVPEDICFYRNDKLWFATVTHEKLSFMQNPTKQDLAFLKEHKIAFNNI</sequence>
<keyword evidence="2" id="KW-1185">Reference proteome</keyword>
<reference evidence="1 2" key="1">
    <citation type="submission" date="2020-08" db="EMBL/GenBank/DDBJ databases">
        <title>Genome public.</title>
        <authorList>
            <person name="Liu C."/>
            <person name="Sun Q."/>
        </authorList>
    </citation>
    <scope>NUCLEOTIDE SEQUENCE [LARGE SCALE GENOMIC DNA]</scope>
    <source>
        <strain evidence="1 2">NSJ-27</strain>
    </source>
</reference>
<organism evidence="1 2">
    <name type="scientific">Clostridium facile</name>
    <dbReference type="NCBI Taxonomy" id="2763035"/>
    <lineage>
        <taxon>Bacteria</taxon>
        <taxon>Bacillati</taxon>
        <taxon>Bacillota</taxon>
        <taxon>Clostridia</taxon>
        <taxon>Eubacteriales</taxon>
        <taxon>Clostridiaceae</taxon>
        <taxon>Clostridium</taxon>
    </lineage>
</organism>
<dbReference type="RefSeq" id="WP_141720212.1">
    <property type="nucleotide sequence ID" value="NZ_JACOQK010000001.1"/>
</dbReference>
<proteinExistence type="predicted"/>
<evidence type="ECO:0000313" key="1">
    <source>
        <dbReference type="EMBL" id="MBC5787230.1"/>
    </source>
</evidence>
<protein>
    <submittedName>
        <fullName evidence="1">Uncharacterized protein</fullName>
    </submittedName>
</protein>
<dbReference type="Proteomes" id="UP000649151">
    <property type="component" value="Unassembled WGS sequence"/>
</dbReference>